<feature type="non-terminal residue" evidence="5">
    <location>
        <position position="90"/>
    </location>
</feature>
<name>A0ABW3BMX5_9ACTN</name>
<organism evidence="5 6">
    <name type="scientific">Streptomonospora algeriensis</name>
    <dbReference type="NCBI Taxonomy" id="995084"/>
    <lineage>
        <taxon>Bacteria</taxon>
        <taxon>Bacillati</taxon>
        <taxon>Actinomycetota</taxon>
        <taxon>Actinomycetes</taxon>
        <taxon>Streptosporangiales</taxon>
        <taxon>Nocardiopsidaceae</taxon>
        <taxon>Streptomonospora</taxon>
    </lineage>
</organism>
<feature type="domain" description="FAD-binding PCMH-type" evidence="4">
    <location>
        <begin position="1"/>
        <end position="90"/>
    </location>
</feature>
<protein>
    <submittedName>
        <fullName evidence="5">FAD binding domain-containing protein</fullName>
    </submittedName>
</protein>
<evidence type="ECO:0000313" key="6">
    <source>
        <dbReference type="Proteomes" id="UP001596956"/>
    </source>
</evidence>
<reference evidence="6" key="1">
    <citation type="journal article" date="2019" name="Int. J. Syst. Evol. Microbiol.">
        <title>The Global Catalogue of Microorganisms (GCM) 10K type strain sequencing project: providing services to taxonomists for standard genome sequencing and annotation.</title>
        <authorList>
            <consortium name="The Broad Institute Genomics Platform"/>
            <consortium name="The Broad Institute Genome Sequencing Center for Infectious Disease"/>
            <person name="Wu L."/>
            <person name="Ma J."/>
        </authorList>
    </citation>
    <scope>NUCLEOTIDE SEQUENCE [LARGE SCALE GENOMIC DNA]</scope>
    <source>
        <strain evidence="6">CCUG 63369</strain>
    </source>
</reference>
<dbReference type="Proteomes" id="UP001596956">
    <property type="component" value="Unassembled WGS sequence"/>
</dbReference>
<evidence type="ECO:0000256" key="1">
    <source>
        <dbReference type="ARBA" id="ARBA00022630"/>
    </source>
</evidence>
<accession>A0ABW3BMX5</accession>
<gene>
    <name evidence="5" type="ORF">ACFQZU_23040</name>
</gene>
<evidence type="ECO:0000256" key="2">
    <source>
        <dbReference type="ARBA" id="ARBA00022827"/>
    </source>
</evidence>
<dbReference type="PROSITE" id="PS51387">
    <property type="entry name" value="FAD_PCMH"/>
    <property type="match status" value="1"/>
</dbReference>
<dbReference type="InterPro" id="IPR036318">
    <property type="entry name" value="FAD-bd_PCMH-like_sf"/>
</dbReference>
<keyword evidence="2" id="KW-0274">FAD</keyword>
<sequence length="90" mass="9703">MEFLSPSTFQEALAAKSAAFDAVPIMGGTDVMVELNFDRRRPGALLDLSRIRELAQWGPEGPYLRLGAGVAYTEIVERLAARAPALARAA</sequence>
<evidence type="ECO:0000259" key="4">
    <source>
        <dbReference type="PROSITE" id="PS51387"/>
    </source>
</evidence>
<proteinExistence type="predicted"/>
<dbReference type="Pfam" id="PF00941">
    <property type="entry name" value="FAD_binding_5"/>
    <property type="match status" value="1"/>
</dbReference>
<evidence type="ECO:0000256" key="3">
    <source>
        <dbReference type="ARBA" id="ARBA00023002"/>
    </source>
</evidence>
<dbReference type="InterPro" id="IPR051312">
    <property type="entry name" value="Diverse_Substr_Oxidored"/>
</dbReference>
<dbReference type="PANTHER" id="PTHR42659:SF2">
    <property type="entry name" value="XANTHINE DEHYDROGENASE SUBUNIT C-RELATED"/>
    <property type="match status" value="1"/>
</dbReference>
<dbReference type="InterPro" id="IPR016166">
    <property type="entry name" value="FAD-bd_PCMH"/>
</dbReference>
<dbReference type="InterPro" id="IPR002346">
    <property type="entry name" value="Mopterin_DH_FAD-bd"/>
</dbReference>
<evidence type="ECO:0000313" key="5">
    <source>
        <dbReference type="EMBL" id="MFD0804171.1"/>
    </source>
</evidence>
<dbReference type="InterPro" id="IPR016167">
    <property type="entry name" value="FAD-bd_PCMH_sub1"/>
</dbReference>
<dbReference type="Gene3D" id="3.30.43.10">
    <property type="entry name" value="Uridine Diphospho-n-acetylenolpyruvylglucosamine Reductase, domain 2"/>
    <property type="match status" value="1"/>
</dbReference>
<dbReference type="SUPFAM" id="SSF56176">
    <property type="entry name" value="FAD-binding/transporter-associated domain-like"/>
    <property type="match status" value="1"/>
</dbReference>
<comment type="caution">
    <text evidence="5">The sequence shown here is derived from an EMBL/GenBank/DDBJ whole genome shotgun (WGS) entry which is preliminary data.</text>
</comment>
<dbReference type="PANTHER" id="PTHR42659">
    <property type="entry name" value="XANTHINE DEHYDROGENASE SUBUNIT C-RELATED"/>
    <property type="match status" value="1"/>
</dbReference>
<keyword evidence="1" id="KW-0285">Flavoprotein</keyword>
<dbReference type="EMBL" id="JBHTHR010001419">
    <property type="protein sequence ID" value="MFD0804171.1"/>
    <property type="molecule type" value="Genomic_DNA"/>
</dbReference>
<keyword evidence="6" id="KW-1185">Reference proteome</keyword>
<keyword evidence="3" id="KW-0560">Oxidoreductase</keyword>